<dbReference type="PANTHER" id="PTHR11559">
    <property type="entry name" value="CARBOXYLESTERASE"/>
    <property type="match status" value="1"/>
</dbReference>
<dbReference type="OrthoDB" id="408631at2759"/>
<evidence type="ECO:0000256" key="1">
    <source>
        <dbReference type="SAM" id="SignalP"/>
    </source>
</evidence>
<dbReference type="InterPro" id="IPR050309">
    <property type="entry name" value="Type-B_Carboxylest/Lipase"/>
</dbReference>
<reference evidence="3" key="1">
    <citation type="journal article" date="2018" name="Genome Biol. Evol.">
        <title>Genomics and development of Lentinus tigrinus, a white-rot wood-decaying mushroom with dimorphic fruiting bodies.</title>
        <authorList>
            <person name="Wu B."/>
            <person name="Xu Z."/>
            <person name="Knudson A."/>
            <person name="Carlson A."/>
            <person name="Chen N."/>
            <person name="Kovaka S."/>
            <person name="LaButti K."/>
            <person name="Lipzen A."/>
            <person name="Pennachio C."/>
            <person name="Riley R."/>
            <person name="Schakwitz W."/>
            <person name="Umezawa K."/>
            <person name="Ohm R.A."/>
            <person name="Grigoriev I.V."/>
            <person name="Nagy L.G."/>
            <person name="Gibbons J."/>
            <person name="Hibbett D."/>
        </authorList>
    </citation>
    <scope>NUCLEOTIDE SEQUENCE [LARGE SCALE GENOMIC DNA]</scope>
    <source>
        <strain evidence="3">ALCF2SS1-6</strain>
    </source>
</reference>
<dbReference type="InterPro" id="IPR029058">
    <property type="entry name" value="AB_hydrolase_fold"/>
</dbReference>
<evidence type="ECO:0000313" key="4">
    <source>
        <dbReference type="Proteomes" id="UP000313359"/>
    </source>
</evidence>
<feature type="domain" description="Carboxylesterase type B" evidence="2">
    <location>
        <begin position="64"/>
        <end position="550"/>
    </location>
</feature>
<evidence type="ECO:0000259" key="2">
    <source>
        <dbReference type="Pfam" id="PF00135"/>
    </source>
</evidence>
<organism evidence="3 4">
    <name type="scientific">Lentinus tigrinus ALCF2SS1-6</name>
    <dbReference type="NCBI Taxonomy" id="1328759"/>
    <lineage>
        <taxon>Eukaryota</taxon>
        <taxon>Fungi</taxon>
        <taxon>Dikarya</taxon>
        <taxon>Basidiomycota</taxon>
        <taxon>Agaricomycotina</taxon>
        <taxon>Agaricomycetes</taxon>
        <taxon>Polyporales</taxon>
        <taxon>Polyporaceae</taxon>
        <taxon>Lentinus</taxon>
    </lineage>
</organism>
<dbReference type="EMBL" id="ML122331">
    <property type="protein sequence ID" value="RPD53051.1"/>
    <property type="molecule type" value="Genomic_DNA"/>
</dbReference>
<keyword evidence="4" id="KW-1185">Reference proteome</keyword>
<name>A0A5C2RPJ3_9APHY</name>
<protein>
    <submittedName>
        <fullName evidence="3">Esterase 1</fullName>
    </submittedName>
</protein>
<sequence>MFTSNTTPRLAALVTLFAAQLPCLLAASSTSVTLTSTSSNSAPTVILGNSSLVGTSFNFGGLLEEEFFGGIPYAESPVGELRFAAPVPKDNVGCDVFDASSFGFPCPQLGIDNSTEDCLKLNIFRHAMARTALEPLPVVVWVFGGGFRTGAASKFNASMLVAQSVSRGTPMIYVNFDYRVGPFGFPQGTEAIERGALNLGLKDQLAAVNWVKNHINIFNGDPSKITLFGSSAGAISIADLYLNSGMENLVRATISGSGFTGTIPMYNATRRETEWTNFVAATPECAGATAGNTFDCMRSTSLDTLLNAYRTSASESPETFQFVPVIDGADGLIPDLPSTLVAQGKFSRIPLMTGTNLDDGTTFTPQAVTTDDQIKIFLTRAALPFQGGDPSPEFEAALDELLEIYPEDPTVGSPYGTGSQTFGLSPEYKRLASIVGDTQFQAPRRAWVQAAAANGVPAYAFLFADPAAVADEKLGVTHGTDVPYMYGSPYVSGPMTKAGQVSLNMMDYIISFVTSVNPNDGKGSSRPNWPQYTASEKTLMQFASANMTAIPDDYRADEIAYINSVSSLFAQ</sequence>
<dbReference type="AlphaFoldDB" id="A0A5C2RPJ3"/>
<proteinExistence type="predicted"/>
<feature type="signal peptide" evidence="1">
    <location>
        <begin position="1"/>
        <end position="26"/>
    </location>
</feature>
<feature type="chain" id="PRO_5023034454" evidence="1">
    <location>
        <begin position="27"/>
        <end position="571"/>
    </location>
</feature>
<dbReference type="Proteomes" id="UP000313359">
    <property type="component" value="Unassembled WGS sequence"/>
</dbReference>
<keyword evidence="1" id="KW-0732">Signal</keyword>
<dbReference type="STRING" id="1328759.A0A5C2RPJ3"/>
<dbReference type="SUPFAM" id="SSF53474">
    <property type="entry name" value="alpha/beta-Hydrolases"/>
    <property type="match status" value="1"/>
</dbReference>
<dbReference type="Gene3D" id="3.40.50.1820">
    <property type="entry name" value="alpha/beta hydrolase"/>
    <property type="match status" value="1"/>
</dbReference>
<accession>A0A5C2RPJ3</accession>
<evidence type="ECO:0000313" key="3">
    <source>
        <dbReference type="EMBL" id="RPD53051.1"/>
    </source>
</evidence>
<dbReference type="Pfam" id="PF00135">
    <property type="entry name" value="COesterase"/>
    <property type="match status" value="1"/>
</dbReference>
<gene>
    <name evidence="3" type="ORF">L227DRAFT_558122</name>
</gene>
<dbReference type="InterPro" id="IPR002018">
    <property type="entry name" value="CarbesteraseB"/>
</dbReference>